<keyword evidence="4" id="KW-0378">Hydrolase</keyword>
<keyword evidence="11" id="KW-1185">Reference proteome</keyword>
<dbReference type="SUPFAM" id="SSF54897">
    <property type="entry name" value="Protease propeptides/inhibitors"/>
    <property type="match status" value="1"/>
</dbReference>
<keyword evidence="2 10" id="KW-0645">Protease</keyword>
<dbReference type="PROSITE" id="PS51695">
    <property type="entry name" value="SEDOLISIN"/>
    <property type="match status" value="1"/>
</dbReference>
<dbReference type="GO" id="GO:0008240">
    <property type="term" value="F:tripeptidyl-peptidase activity"/>
    <property type="evidence" value="ECO:0007669"/>
    <property type="project" value="TreeGrafter"/>
</dbReference>
<comment type="caution">
    <text evidence="10">The sequence shown here is derived from an EMBL/GenBank/DDBJ whole genome shotgun (WGS) entry which is preliminary data.</text>
</comment>
<dbReference type="InterPro" id="IPR023828">
    <property type="entry name" value="Peptidase_S8_Ser-AS"/>
</dbReference>
<dbReference type="Gene3D" id="3.40.50.200">
    <property type="entry name" value="Peptidase S8/S53 domain"/>
    <property type="match status" value="1"/>
</dbReference>
<sequence>MNRVHLAAATAFVTAVALTPGVTAGASAPSAGRTVLVDSGVIGGASGARVHFGSPAPDATPMSLTLQLPLRNQALADRLIARGTVLSQARYAALVAPSAASIARVRSWATGRGFTVTSVSRNSGQVMVEASVGRVDSAFGVRVHSASLGTRRGLAVTSNPTVPNSLGLSGIAGLNALGRAHTTHIKLPTHARSAASTSGRVAPKAVSDGSKACATYWGSHLYPSASGQKFALESNYLCGYLPADLSTMYGVQAAQSKAPAIGLLLWGNEPAMLAQTNRYMSAYGYPQLKTYVTNVAASNAQVQARHDDCDPYNAGGETALDVQSSHAISPNSPIYYYGAKSCYDNDLSTELQLMVDQHKVSTISMSFGGYQDDAGSLMPADRAAYDRALQQASLTGISTFAASGDDGDNSTQTTDAAPHVGYPASSAYVTAVGGTSIGYYQNGTRAVTAGWEDQFLTQPSPTAVPTSVVPNHEIYGSGGGVSSVSTIPTWQKGVVSGSTTHRVVPDVAALADPYTGYQIRDTYYTENANGVPTGVGVEEYDTYGGTSLATPIVAAIVALAKAYNNVAVGLATPRLYAMLGTSALLDVNAPSSAGVYYESPSYGEELVVLDGKPQNLVTKAGWDPVTGVGEPNGMSFIAAFR</sequence>
<proteinExistence type="predicted"/>
<dbReference type="PANTHER" id="PTHR14218:SF15">
    <property type="entry name" value="TRIPEPTIDYL-PEPTIDASE 1"/>
    <property type="match status" value="1"/>
</dbReference>
<dbReference type="GO" id="GO:0046872">
    <property type="term" value="F:metal ion binding"/>
    <property type="evidence" value="ECO:0007669"/>
    <property type="project" value="UniProtKB-KW"/>
</dbReference>
<evidence type="ECO:0000256" key="5">
    <source>
        <dbReference type="ARBA" id="ARBA00022825"/>
    </source>
</evidence>
<dbReference type="CDD" id="cd11377">
    <property type="entry name" value="Pro-peptidase_S53"/>
    <property type="match status" value="1"/>
</dbReference>
<dbReference type="GO" id="GO:0004252">
    <property type="term" value="F:serine-type endopeptidase activity"/>
    <property type="evidence" value="ECO:0007669"/>
    <property type="project" value="InterPro"/>
</dbReference>
<dbReference type="InterPro" id="IPR050819">
    <property type="entry name" value="Tripeptidyl-peptidase_I"/>
</dbReference>
<dbReference type="InterPro" id="IPR030400">
    <property type="entry name" value="Sedolisin_dom"/>
</dbReference>
<protein>
    <submittedName>
        <fullName evidence="10">Subtilase family serine protease</fullName>
    </submittedName>
</protein>
<reference evidence="10 11" key="1">
    <citation type="submission" date="2020-07" db="EMBL/GenBank/DDBJ databases">
        <title>Sequencing the genomes of 1000 actinobacteria strains.</title>
        <authorList>
            <person name="Klenk H.-P."/>
        </authorList>
    </citation>
    <scope>NUCLEOTIDE SEQUENCE [LARGE SCALE GENOMIC DNA]</scope>
    <source>
        <strain evidence="10 11">DSM 29531</strain>
    </source>
</reference>
<gene>
    <name evidence="10" type="ORF">HNR15_000180</name>
</gene>
<dbReference type="AlphaFoldDB" id="A0A853D9E0"/>
<dbReference type="Pfam" id="PF00082">
    <property type="entry name" value="Peptidase_S8"/>
    <property type="match status" value="1"/>
</dbReference>
<accession>A0A853D9E0</accession>
<dbReference type="RefSeq" id="WP_179478340.1">
    <property type="nucleotide sequence ID" value="NZ_JACCFW010000001.1"/>
</dbReference>
<evidence type="ECO:0000256" key="6">
    <source>
        <dbReference type="ARBA" id="ARBA00022837"/>
    </source>
</evidence>
<dbReference type="SUPFAM" id="SSF52743">
    <property type="entry name" value="Subtilisin-like"/>
    <property type="match status" value="1"/>
</dbReference>
<evidence type="ECO:0000256" key="7">
    <source>
        <dbReference type="ARBA" id="ARBA00023145"/>
    </source>
</evidence>
<dbReference type="PROSITE" id="PS00138">
    <property type="entry name" value="SUBTILASE_SER"/>
    <property type="match status" value="1"/>
</dbReference>
<feature type="chain" id="PRO_5038711839" evidence="8">
    <location>
        <begin position="25"/>
        <end position="641"/>
    </location>
</feature>
<keyword evidence="6" id="KW-0106">Calcium</keyword>
<keyword evidence="5" id="KW-0720">Serine protease</keyword>
<evidence type="ECO:0000313" key="11">
    <source>
        <dbReference type="Proteomes" id="UP000571817"/>
    </source>
</evidence>
<dbReference type="Proteomes" id="UP000571817">
    <property type="component" value="Unassembled WGS sequence"/>
</dbReference>
<organism evidence="10 11">
    <name type="scientific">Allobranchiibius huperziae</name>
    <dbReference type="NCBI Taxonomy" id="1874116"/>
    <lineage>
        <taxon>Bacteria</taxon>
        <taxon>Bacillati</taxon>
        <taxon>Actinomycetota</taxon>
        <taxon>Actinomycetes</taxon>
        <taxon>Micrococcales</taxon>
        <taxon>Dermacoccaceae</taxon>
        <taxon>Allobranchiibius</taxon>
    </lineage>
</organism>
<evidence type="ECO:0000256" key="4">
    <source>
        <dbReference type="ARBA" id="ARBA00022801"/>
    </source>
</evidence>
<feature type="domain" description="Peptidase S53" evidence="9">
    <location>
        <begin position="239"/>
        <end position="641"/>
    </location>
</feature>
<dbReference type="GO" id="GO:0006508">
    <property type="term" value="P:proteolysis"/>
    <property type="evidence" value="ECO:0007669"/>
    <property type="project" value="UniProtKB-KW"/>
</dbReference>
<dbReference type="InterPro" id="IPR015366">
    <property type="entry name" value="S53_propep"/>
</dbReference>
<dbReference type="InterPro" id="IPR000209">
    <property type="entry name" value="Peptidase_S8/S53_dom"/>
</dbReference>
<evidence type="ECO:0000256" key="8">
    <source>
        <dbReference type="SAM" id="SignalP"/>
    </source>
</evidence>
<name>A0A853D9E0_9MICO</name>
<evidence type="ECO:0000256" key="3">
    <source>
        <dbReference type="ARBA" id="ARBA00022723"/>
    </source>
</evidence>
<dbReference type="Pfam" id="PF09286">
    <property type="entry name" value="Pro-kuma_activ"/>
    <property type="match status" value="1"/>
</dbReference>
<evidence type="ECO:0000256" key="1">
    <source>
        <dbReference type="ARBA" id="ARBA00001913"/>
    </source>
</evidence>
<dbReference type="InterPro" id="IPR036852">
    <property type="entry name" value="Peptidase_S8/S53_dom_sf"/>
</dbReference>
<dbReference type="SMART" id="SM00944">
    <property type="entry name" value="Pro-kuma_activ"/>
    <property type="match status" value="1"/>
</dbReference>
<dbReference type="CDD" id="cd04056">
    <property type="entry name" value="Peptidases_S53"/>
    <property type="match status" value="1"/>
</dbReference>
<evidence type="ECO:0000256" key="2">
    <source>
        <dbReference type="ARBA" id="ARBA00022670"/>
    </source>
</evidence>
<keyword evidence="8" id="KW-0732">Signal</keyword>
<keyword evidence="7" id="KW-0865">Zymogen</keyword>
<evidence type="ECO:0000313" key="10">
    <source>
        <dbReference type="EMBL" id="NYJ73217.1"/>
    </source>
</evidence>
<evidence type="ECO:0000259" key="9">
    <source>
        <dbReference type="PROSITE" id="PS51695"/>
    </source>
</evidence>
<dbReference type="PANTHER" id="PTHR14218">
    <property type="entry name" value="PROTEASE S8 TRIPEPTIDYL PEPTIDASE I CLN2"/>
    <property type="match status" value="1"/>
</dbReference>
<comment type="cofactor">
    <cofactor evidence="1">
        <name>Ca(2+)</name>
        <dbReference type="ChEBI" id="CHEBI:29108"/>
    </cofactor>
</comment>
<keyword evidence="3" id="KW-0479">Metal-binding</keyword>
<dbReference type="EMBL" id="JACCFW010000001">
    <property type="protein sequence ID" value="NYJ73217.1"/>
    <property type="molecule type" value="Genomic_DNA"/>
</dbReference>
<feature type="signal peptide" evidence="8">
    <location>
        <begin position="1"/>
        <end position="24"/>
    </location>
</feature>